<dbReference type="InterPro" id="IPR035984">
    <property type="entry name" value="Acyl-CoA-binding_sf"/>
</dbReference>
<comment type="caution">
    <text evidence="7">The sequence shown here is derived from an EMBL/GenBank/DDBJ whole genome shotgun (WGS) entry which is preliminary data.</text>
</comment>
<proteinExistence type="predicted"/>
<dbReference type="PANTHER" id="PTHR24119:SF0">
    <property type="entry name" value="ACYL-COA-BINDING DOMAIN-CONTAINING PROTEIN 6"/>
    <property type="match status" value="1"/>
</dbReference>
<dbReference type="PROSITE" id="PS50297">
    <property type="entry name" value="ANK_REP_REGION"/>
    <property type="match status" value="1"/>
</dbReference>
<dbReference type="OrthoDB" id="10254927at2759"/>
<dbReference type="SMART" id="SM00248">
    <property type="entry name" value="ANK"/>
    <property type="match status" value="2"/>
</dbReference>
<feature type="domain" description="ACB" evidence="6">
    <location>
        <begin position="11"/>
        <end position="96"/>
    </location>
</feature>
<keyword evidence="4" id="KW-0446">Lipid-binding</keyword>
<dbReference type="EMBL" id="NEVH01015826">
    <property type="protein sequence ID" value="PNF26564.1"/>
    <property type="molecule type" value="Genomic_DNA"/>
</dbReference>
<organism evidence="7 8">
    <name type="scientific">Cryptotermes secundus</name>
    <dbReference type="NCBI Taxonomy" id="105785"/>
    <lineage>
        <taxon>Eukaryota</taxon>
        <taxon>Metazoa</taxon>
        <taxon>Ecdysozoa</taxon>
        <taxon>Arthropoda</taxon>
        <taxon>Hexapoda</taxon>
        <taxon>Insecta</taxon>
        <taxon>Pterygota</taxon>
        <taxon>Neoptera</taxon>
        <taxon>Polyneoptera</taxon>
        <taxon>Dictyoptera</taxon>
        <taxon>Blattodea</taxon>
        <taxon>Blattoidea</taxon>
        <taxon>Termitoidae</taxon>
        <taxon>Kalotermitidae</taxon>
        <taxon>Cryptotermitinae</taxon>
        <taxon>Cryptotermes</taxon>
    </lineage>
</organism>
<evidence type="ECO:0000256" key="4">
    <source>
        <dbReference type="ARBA" id="ARBA00023121"/>
    </source>
</evidence>
<dbReference type="AlphaFoldDB" id="A0A2J7QDA3"/>
<dbReference type="InParanoid" id="A0A2J7QDA3"/>
<dbReference type="PROSITE" id="PS50088">
    <property type="entry name" value="ANK_REPEAT"/>
    <property type="match status" value="1"/>
</dbReference>
<evidence type="ECO:0000256" key="2">
    <source>
        <dbReference type="ARBA" id="ARBA00022737"/>
    </source>
</evidence>
<evidence type="ECO:0000313" key="7">
    <source>
        <dbReference type="EMBL" id="PNF26564.1"/>
    </source>
</evidence>
<dbReference type="GO" id="GO:0000062">
    <property type="term" value="F:fatty-acyl-CoA binding"/>
    <property type="evidence" value="ECO:0007669"/>
    <property type="project" value="InterPro"/>
</dbReference>
<dbReference type="STRING" id="105785.A0A2J7QDA3"/>
<evidence type="ECO:0000313" key="8">
    <source>
        <dbReference type="Proteomes" id="UP000235965"/>
    </source>
</evidence>
<dbReference type="PRINTS" id="PR00689">
    <property type="entry name" value="ACOABINDINGP"/>
</dbReference>
<dbReference type="Proteomes" id="UP000235965">
    <property type="component" value="Unassembled WGS sequence"/>
</dbReference>
<dbReference type="Gene3D" id="1.20.80.10">
    <property type="match status" value="1"/>
</dbReference>
<dbReference type="InterPro" id="IPR014352">
    <property type="entry name" value="FERM/acyl-CoA-bd_prot_sf"/>
</dbReference>
<accession>A0A2J7QDA3</accession>
<dbReference type="InterPro" id="IPR002110">
    <property type="entry name" value="Ankyrin_rpt"/>
</dbReference>
<dbReference type="FunCoup" id="A0A2J7QDA3">
    <property type="interactions" value="1078"/>
</dbReference>
<dbReference type="InterPro" id="IPR000582">
    <property type="entry name" value="Acyl-CoA-binding_protein"/>
</dbReference>
<dbReference type="SUPFAM" id="SSF47027">
    <property type="entry name" value="Acyl-CoA binding protein"/>
    <property type="match status" value="1"/>
</dbReference>
<reference evidence="7 8" key="1">
    <citation type="submission" date="2017-12" db="EMBL/GenBank/DDBJ databases">
        <title>Hemimetabolous genomes reveal molecular basis of termite eusociality.</title>
        <authorList>
            <person name="Harrison M.C."/>
            <person name="Jongepier E."/>
            <person name="Robertson H.M."/>
            <person name="Arning N."/>
            <person name="Bitard-Feildel T."/>
            <person name="Chao H."/>
            <person name="Childers C.P."/>
            <person name="Dinh H."/>
            <person name="Doddapaneni H."/>
            <person name="Dugan S."/>
            <person name="Gowin J."/>
            <person name="Greiner C."/>
            <person name="Han Y."/>
            <person name="Hu H."/>
            <person name="Hughes D.S.T."/>
            <person name="Huylmans A.-K."/>
            <person name="Kemena C."/>
            <person name="Kremer L.P.M."/>
            <person name="Lee S.L."/>
            <person name="Lopez-Ezquerra A."/>
            <person name="Mallet L."/>
            <person name="Monroy-Kuhn J.M."/>
            <person name="Moser A."/>
            <person name="Murali S.C."/>
            <person name="Muzny D.M."/>
            <person name="Otani S."/>
            <person name="Piulachs M.-D."/>
            <person name="Poelchau M."/>
            <person name="Qu J."/>
            <person name="Schaub F."/>
            <person name="Wada-Katsumata A."/>
            <person name="Worley K.C."/>
            <person name="Xie Q."/>
            <person name="Ylla G."/>
            <person name="Poulsen M."/>
            <person name="Gibbs R.A."/>
            <person name="Schal C."/>
            <person name="Richards S."/>
            <person name="Belles X."/>
            <person name="Korb J."/>
            <person name="Bornberg-Bauer E."/>
        </authorList>
    </citation>
    <scope>NUCLEOTIDE SEQUENCE [LARGE SCALE GENOMIC DNA]</scope>
    <source>
        <tissue evidence="7">Whole body</tissue>
    </source>
</reference>
<keyword evidence="2" id="KW-0677">Repeat</keyword>
<dbReference type="Pfam" id="PF12796">
    <property type="entry name" value="Ank_2"/>
    <property type="match status" value="1"/>
</dbReference>
<dbReference type="PROSITE" id="PS51228">
    <property type="entry name" value="ACB_2"/>
    <property type="match status" value="1"/>
</dbReference>
<keyword evidence="8" id="KW-1185">Reference proteome</keyword>
<sequence>MAEADYDISELSDMFEKAANHLKSIIGKLESKHLLELYGFYKQATEGPCNTPKPCWYEMQAKQKWEAWRVLGDMTCEAAMKSYIQLISELDHGWREASLSSEGNGGNGGKNGWVAVSRLSNTDEHLDDADKTIFDWVKEGNVEKVQEFSQKSSLADPNIIDSEGMGLIHWAADRGNLAVLKCLVNDVMVNVDMKDGDRQTALHYAASCGHADVVQFLLDNGADPNVTDVDGALPIDVASCSEIVESLNKVD</sequence>
<dbReference type="InterPro" id="IPR036770">
    <property type="entry name" value="Ankyrin_rpt-contain_sf"/>
</dbReference>
<evidence type="ECO:0000259" key="6">
    <source>
        <dbReference type="PROSITE" id="PS51228"/>
    </source>
</evidence>
<dbReference type="Pfam" id="PF00887">
    <property type="entry name" value="ACBP"/>
    <property type="match status" value="1"/>
</dbReference>
<gene>
    <name evidence="7" type="ORF">B7P43_G13257</name>
</gene>
<feature type="repeat" description="ANK" evidence="5">
    <location>
        <begin position="197"/>
        <end position="229"/>
    </location>
</feature>
<dbReference type="SUPFAM" id="SSF48403">
    <property type="entry name" value="Ankyrin repeat"/>
    <property type="match status" value="1"/>
</dbReference>
<keyword evidence="3 5" id="KW-0040">ANK repeat</keyword>
<name>A0A2J7QDA3_9NEOP</name>
<dbReference type="Gene3D" id="1.25.40.20">
    <property type="entry name" value="Ankyrin repeat-containing domain"/>
    <property type="match status" value="1"/>
</dbReference>
<dbReference type="PANTHER" id="PTHR24119">
    <property type="entry name" value="ACYL-COA-BINDING DOMAIN-CONTAINING PROTEIN 6"/>
    <property type="match status" value="1"/>
</dbReference>
<evidence type="ECO:0000256" key="1">
    <source>
        <dbReference type="ARBA" id="ARBA00018419"/>
    </source>
</evidence>
<evidence type="ECO:0000256" key="5">
    <source>
        <dbReference type="PROSITE-ProRule" id="PRU00023"/>
    </source>
</evidence>
<evidence type="ECO:0000256" key="3">
    <source>
        <dbReference type="ARBA" id="ARBA00023043"/>
    </source>
</evidence>
<protein>
    <recommendedName>
        <fullName evidence="1">Acyl-CoA-binding domain-containing protein 6</fullName>
    </recommendedName>
</protein>